<feature type="domain" description="Zn(2)-C6 fungal-type" evidence="1">
    <location>
        <begin position="76"/>
        <end position="106"/>
    </location>
</feature>
<dbReference type="InterPro" id="IPR001138">
    <property type="entry name" value="Zn2Cys6_DnaBD"/>
</dbReference>
<dbReference type="InterPro" id="IPR052400">
    <property type="entry name" value="Zn2-C6_fungal_TF"/>
</dbReference>
<dbReference type="AlphaFoldDB" id="A0A1Y2C6P5"/>
<dbReference type="PANTHER" id="PTHR47657:SF7">
    <property type="entry name" value="STEROL REGULATORY ELEMENT-BINDING PROTEIN ECM22"/>
    <property type="match status" value="1"/>
</dbReference>
<dbReference type="Proteomes" id="UP000193642">
    <property type="component" value="Unassembled WGS sequence"/>
</dbReference>
<name>A0A1Y2C6P5_9FUNG</name>
<dbReference type="Gene3D" id="4.10.240.10">
    <property type="entry name" value="Zn(2)-C6 fungal-type DNA-binding domain"/>
    <property type="match status" value="2"/>
</dbReference>
<feature type="domain" description="Zn(2)-C6 fungal-type" evidence="1">
    <location>
        <begin position="10"/>
        <end position="40"/>
    </location>
</feature>
<protein>
    <recommendedName>
        <fullName evidence="1">Zn(2)-C6 fungal-type domain-containing protein</fullName>
    </recommendedName>
</protein>
<dbReference type="Pfam" id="PF00172">
    <property type="entry name" value="Zn_clus"/>
    <property type="match status" value="2"/>
</dbReference>
<keyword evidence="3" id="KW-1185">Reference proteome</keyword>
<dbReference type="PROSITE" id="PS00463">
    <property type="entry name" value="ZN2_CY6_FUNGAL_1"/>
    <property type="match status" value="2"/>
</dbReference>
<evidence type="ECO:0000259" key="1">
    <source>
        <dbReference type="PROSITE" id="PS50048"/>
    </source>
</evidence>
<dbReference type="SMART" id="SM00066">
    <property type="entry name" value="GAL4"/>
    <property type="match status" value="2"/>
</dbReference>
<accession>A0A1Y2C6P5</accession>
<sequence>MLTPHIRTRSCENCRTLRKQCDKGLPSCTRCQQRGILCRYAVAVAGGNLTQDMQPFNGLELQEQLALVQRGKRPTPCLECKSLRKRCDTARPSCERCLGRNVICEYPTRRFLSAPPPAVEPPPLLQHSARIPRQYSYDMSISLIDDPHEFVRSQSMEPEFPWMRSLPTSMSVMEQILSHFRFNAYDQLPPSLASPLSPVDSNEEFTIVADYLKRSLSHSRSSFTIIFPLTALASFFADPPAIR</sequence>
<dbReference type="PROSITE" id="PS50048">
    <property type="entry name" value="ZN2_CY6_FUNGAL_2"/>
    <property type="match status" value="2"/>
</dbReference>
<proteinExistence type="predicted"/>
<dbReference type="InterPro" id="IPR036864">
    <property type="entry name" value="Zn2-C6_fun-type_DNA-bd_sf"/>
</dbReference>
<evidence type="ECO:0000313" key="2">
    <source>
        <dbReference type="EMBL" id="ORY42547.1"/>
    </source>
</evidence>
<reference evidence="2 3" key="1">
    <citation type="submission" date="2016-07" db="EMBL/GenBank/DDBJ databases">
        <title>Pervasive Adenine N6-methylation of Active Genes in Fungi.</title>
        <authorList>
            <consortium name="DOE Joint Genome Institute"/>
            <person name="Mondo S.J."/>
            <person name="Dannebaum R.O."/>
            <person name="Kuo R.C."/>
            <person name="Labutti K."/>
            <person name="Haridas S."/>
            <person name="Kuo A."/>
            <person name="Salamov A."/>
            <person name="Ahrendt S.R."/>
            <person name="Lipzen A."/>
            <person name="Sullivan W."/>
            <person name="Andreopoulos W.B."/>
            <person name="Clum A."/>
            <person name="Lindquist E."/>
            <person name="Daum C."/>
            <person name="Ramamoorthy G.K."/>
            <person name="Gryganskyi A."/>
            <person name="Culley D."/>
            <person name="Magnuson J.K."/>
            <person name="James T.Y."/>
            <person name="O'Malley M.A."/>
            <person name="Stajich J.E."/>
            <person name="Spatafora J.W."/>
            <person name="Visel A."/>
            <person name="Grigoriev I.V."/>
        </authorList>
    </citation>
    <scope>NUCLEOTIDE SEQUENCE [LARGE SCALE GENOMIC DNA]</scope>
    <source>
        <strain evidence="2 3">JEL800</strain>
    </source>
</reference>
<dbReference type="CDD" id="cd00067">
    <property type="entry name" value="GAL4"/>
    <property type="match status" value="2"/>
</dbReference>
<dbReference type="GO" id="GO:0000981">
    <property type="term" value="F:DNA-binding transcription factor activity, RNA polymerase II-specific"/>
    <property type="evidence" value="ECO:0007669"/>
    <property type="project" value="InterPro"/>
</dbReference>
<dbReference type="EMBL" id="MCGO01000028">
    <property type="protein sequence ID" value="ORY42547.1"/>
    <property type="molecule type" value="Genomic_DNA"/>
</dbReference>
<dbReference type="PANTHER" id="PTHR47657">
    <property type="entry name" value="STEROL REGULATORY ELEMENT-BINDING PROTEIN ECM22"/>
    <property type="match status" value="1"/>
</dbReference>
<evidence type="ECO:0000313" key="3">
    <source>
        <dbReference type="Proteomes" id="UP000193642"/>
    </source>
</evidence>
<dbReference type="GO" id="GO:0008270">
    <property type="term" value="F:zinc ion binding"/>
    <property type="evidence" value="ECO:0007669"/>
    <property type="project" value="InterPro"/>
</dbReference>
<organism evidence="2 3">
    <name type="scientific">Rhizoclosmatium globosum</name>
    <dbReference type="NCBI Taxonomy" id="329046"/>
    <lineage>
        <taxon>Eukaryota</taxon>
        <taxon>Fungi</taxon>
        <taxon>Fungi incertae sedis</taxon>
        <taxon>Chytridiomycota</taxon>
        <taxon>Chytridiomycota incertae sedis</taxon>
        <taxon>Chytridiomycetes</taxon>
        <taxon>Chytridiales</taxon>
        <taxon>Chytriomycetaceae</taxon>
        <taxon>Rhizoclosmatium</taxon>
    </lineage>
</organism>
<gene>
    <name evidence="2" type="ORF">BCR33DRAFT_297700</name>
</gene>
<dbReference type="SUPFAM" id="SSF57701">
    <property type="entry name" value="Zn2/Cys6 DNA-binding domain"/>
    <property type="match status" value="2"/>
</dbReference>
<dbReference type="OrthoDB" id="39175at2759"/>
<comment type="caution">
    <text evidence="2">The sequence shown here is derived from an EMBL/GenBank/DDBJ whole genome shotgun (WGS) entry which is preliminary data.</text>
</comment>